<feature type="transmembrane region" description="Helical" evidence="14">
    <location>
        <begin position="190"/>
        <end position="211"/>
    </location>
</feature>
<comment type="caution">
    <text evidence="15">The sequence shown here is derived from an EMBL/GenBank/DDBJ whole genome shotgun (WGS) entry which is preliminary data.</text>
</comment>
<protein>
    <recommendedName>
        <fullName evidence="12">Probable sodium/metabolite cotransporter BASS4, chloroplastic</fullName>
    </recommendedName>
    <alternativeName>
        <fullName evidence="13">Bile acid-sodium symporter family protein 4</fullName>
    </alternativeName>
</protein>
<gene>
    <name evidence="15" type="ORF">SSX86_018523</name>
</gene>
<dbReference type="PANTHER" id="PTHR18640">
    <property type="entry name" value="SOLUTE CARRIER FAMILY 10 MEMBER 7"/>
    <property type="match status" value="1"/>
</dbReference>
<dbReference type="AlphaFoldDB" id="A0AAP0CXX7"/>
<feature type="transmembrane region" description="Helical" evidence="14">
    <location>
        <begin position="289"/>
        <end position="306"/>
    </location>
</feature>
<proteinExistence type="inferred from homology"/>
<keyword evidence="10 14" id="KW-1133">Transmembrane helix</keyword>
<evidence type="ECO:0000256" key="3">
    <source>
        <dbReference type="ARBA" id="ARBA00004141"/>
    </source>
</evidence>
<keyword evidence="11 14" id="KW-0472">Membrane</keyword>
<dbReference type="InterPro" id="IPR016833">
    <property type="entry name" value="Put_Na-Bile_cotransptr"/>
</dbReference>
<evidence type="ECO:0000256" key="10">
    <source>
        <dbReference type="ARBA" id="ARBA00022989"/>
    </source>
</evidence>
<evidence type="ECO:0000256" key="1">
    <source>
        <dbReference type="ARBA" id="ARBA00003198"/>
    </source>
</evidence>
<evidence type="ECO:0000256" key="12">
    <source>
        <dbReference type="ARBA" id="ARBA00067138"/>
    </source>
</evidence>
<organism evidence="15 16">
    <name type="scientific">Deinandra increscens subsp. villosa</name>
    <dbReference type="NCBI Taxonomy" id="3103831"/>
    <lineage>
        <taxon>Eukaryota</taxon>
        <taxon>Viridiplantae</taxon>
        <taxon>Streptophyta</taxon>
        <taxon>Embryophyta</taxon>
        <taxon>Tracheophyta</taxon>
        <taxon>Spermatophyta</taxon>
        <taxon>Magnoliopsida</taxon>
        <taxon>eudicotyledons</taxon>
        <taxon>Gunneridae</taxon>
        <taxon>Pentapetalae</taxon>
        <taxon>asterids</taxon>
        <taxon>campanulids</taxon>
        <taxon>Asterales</taxon>
        <taxon>Asteraceae</taxon>
        <taxon>Asteroideae</taxon>
        <taxon>Heliantheae alliance</taxon>
        <taxon>Madieae</taxon>
        <taxon>Madiinae</taxon>
        <taxon>Deinandra</taxon>
    </lineage>
</organism>
<feature type="transmembrane region" description="Helical" evidence="14">
    <location>
        <begin position="318"/>
        <end position="338"/>
    </location>
</feature>
<evidence type="ECO:0000313" key="15">
    <source>
        <dbReference type="EMBL" id="KAK9061343.1"/>
    </source>
</evidence>
<keyword evidence="16" id="KW-1185">Reference proteome</keyword>
<evidence type="ECO:0000256" key="8">
    <source>
        <dbReference type="ARBA" id="ARBA00022692"/>
    </source>
</evidence>
<name>A0AAP0CXX7_9ASTR</name>
<evidence type="ECO:0000313" key="16">
    <source>
        <dbReference type="Proteomes" id="UP001408789"/>
    </source>
</evidence>
<evidence type="ECO:0000256" key="14">
    <source>
        <dbReference type="SAM" id="Phobius"/>
    </source>
</evidence>
<keyword evidence="8 14" id="KW-0812">Transmembrane</keyword>
<dbReference type="GO" id="GO:0016020">
    <property type="term" value="C:membrane"/>
    <property type="evidence" value="ECO:0007669"/>
    <property type="project" value="UniProtKB-SubCell"/>
</dbReference>
<dbReference type="Proteomes" id="UP001408789">
    <property type="component" value="Unassembled WGS sequence"/>
</dbReference>
<evidence type="ECO:0000256" key="5">
    <source>
        <dbReference type="ARBA" id="ARBA00022448"/>
    </source>
</evidence>
<comment type="function">
    <text evidence="1">May function as sodium-coupled metabolite transporter across the chloroplast envelope.</text>
</comment>
<evidence type="ECO:0000256" key="13">
    <source>
        <dbReference type="ARBA" id="ARBA00076034"/>
    </source>
</evidence>
<dbReference type="GO" id="GO:0009941">
    <property type="term" value="C:chloroplast envelope"/>
    <property type="evidence" value="ECO:0007669"/>
    <property type="project" value="UniProtKB-SubCell"/>
</dbReference>
<comment type="subcellular location">
    <subcellularLocation>
        <location evidence="3">Membrane</location>
        <topology evidence="3">Multi-pass membrane protein</topology>
    </subcellularLocation>
    <subcellularLocation>
        <location evidence="2">Plastid</location>
        <location evidence="2">Chloroplast envelope</location>
    </subcellularLocation>
</comment>
<evidence type="ECO:0000256" key="2">
    <source>
        <dbReference type="ARBA" id="ARBA00004119"/>
    </source>
</evidence>
<dbReference type="Pfam" id="PF13593">
    <property type="entry name" value="SBF_like"/>
    <property type="match status" value="1"/>
</dbReference>
<feature type="transmembrane region" description="Helical" evidence="14">
    <location>
        <begin position="217"/>
        <end position="242"/>
    </location>
</feature>
<dbReference type="InterPro" id="IPR038770">
    <property type="entry name" value="Na+/solute_symporter_sf"/>
</dbReference>
<feature type="transmembrane region" description="Helical" evidence="14">
    <location>
        <begin position="155"/>
        <end position="178"/>
    </location>
</feature>
<dbReference type="Gene3D" id="1.20.1530.20">
    <property type="match status" value="1"/>
</dbReference>
<keyword evidence="5" id="KW-0813">Transport</keyword>
<sequence>MAGTVQTLTNLITPVTGTVHLRSLNSKSNNRSFDVINNSLIYRKARSITTTLIVRSHTNSDQIQGNGGPDPPARKSGILSFPAMVKPLWSFASNNFLPLALIGSVALGFANPSPGCLAHRYQFSKVSTFGIFIISGKKIKRLTLRSEDISAAAEAWPVGLFGLASILLLTPNLSRIILQIHLQPQEFVTGLALFSCMPTTLSSGVALTRLAGGNSALALAMTVTSSLLAILILPFSISKLIGCGLGASVPTGKLFRRLIVTLLIPLIFGKALRESFKGLAYFADNNRKLLSVLSVLLLSLVPWIQVSRSRSLLLMIKPAAFLIVVMMGMVLHLTLLSFNATSIRYLCALSGGSKSIFAKKENSTALLLVASQKALPVLVAVVDQLCSTFGEPGLLIIPCVAAHLNQIIMDSILVNYWNKNEQSLGNKTSVIKDD</sequence>
<evidence type="ECO:0000256" key="4">
    <source>
        <dbReference type="ARBA" id="ARBA00006528"/>
    </source>
</evidence>
<keyword evidence="6" id="KW-0150">Chloroplast</keyword>
<evidence type="ECO:0000256" key="9">
    <source>
        <dbReference type="ARBA" id="ARBA00022946"/>
    </source>
</evidence>
<keyword evidence="7" id="KW-0934">Plastid</keyword>
<dbReference type="FunFam" id="1.20.1530.20:FF:000021">
    <property type="entry name" value="Probable sodium/metabolite cotransporter BASS4, chloroplastic"/>
    <property type="match status" value="1"/>
</dbReference>
<evidence type="ECO:0000256" key="6">
    <source>
        <dbReference type="ARBA" id="ARBA00022528"/>
    </source>
</evidence>
<comment type="similarity">
    <text evidence="4">Belongs to the bile acid:sodium symporter (BASS) (TC 2.A.28) family.</text>
</comment>
<reference evidence="15 16" key="1">
    <citation type="submission" date="2024-04" db="EMBL/GenBank/DDBJ databases">
        <title>The reference genome of an endangered Asteraceae, Deinandra increscens subsp. villosa, native to the Central Coast of California.</title>
        <authorList>
            <person name="Guilliams M."/>
            <person name="Hasenstab-Lehman K."/>
            <person name="Meyer R."/>
            <person name="Mcevoy S."/>
        </authorList>
    </citation>
    <scope>NUCLEOTIDE SEQUENCE [LARGE SCALE GENOMIC DNA]</scope>
    <source>
        <tissue evidence="15">Leaf</tissue>
    </source>
</reference>
<dbReference type="EMBL" id="JBCNJP010000019">
    <property type="protein sequence ID" value="KAK9061343.1"/>
    <property type="molecule type" value="Genomic_DNA"/>
</dbReference>
<dbReference type="PANTHER" id="PTHR18640:SF13">
    <property type="entry name" value="SODIUM BILE ACID COTRANSPORTER-RELATED"/>
    <property type="match status" value="1"/>
</dbReference>
<evidence type="ECO:0000256" key="7">
    <source>
        <dbReference type="ARBA" id="ARBA00022640"/>
    </source>
</evidence>
<accession>A0AAP0CXX7</accession>
<keyword evidence="9" id="KW-0809">Transit peptide</keyword>
<evidence type="ECO:0000256" key="11">
    <source>
        <dbReference type="ARBA" id="ARBA00023136"/>
    </source>
</evidence>